<dbReference type="InterPro" id="IPR011009">
    <property type="entry name" value="Kinase-like_dom_sf"/>
</dbReference>
<evidence type="ECO:0000256" key="1">
    <source>
        <dbReference type="ARBA" id="ARBA00009670"/>
    </source>
</evidence>
<dbReference type="InterPro" id="IPR050154">
    <property type="entry name" value="UbiB_kinase"/>
</dbReference>
<keyword evidence="2" id="KW-0472">Membrane</keyword>
<dbReference type="PANTHER" id="PTHR10566:SF113">
    <property type="entry name" value="PROTEIN ACTIVITY OF BC1 COMPLEX KINASE 7, CHLOROPLASTIC"/>
    <property type="match status" value="1"/>
</dbReference>
<comment type="caution">
    <text evidence="4">The sequence shown here is derived from an EMBL/GenBank/DDBJ whole genome shotgun (WGS) entry which is preliminary data.</text>
</comment>
<proteinExistence type="inferred from homology"/>
<name>A0A4R8GQD2_9FIRM</name>
<dbReference type="GO" id="GO:0004672">
    <property type="term" value="F:protein kinase activity"/>
    <property type="evidence" value="ECO:0007669"/>
    <property type="project" value="InterPro"/>
</dbReference>
<dbReference type="PROSITE" id="PS50011">
    <property type="entry name" value="PROTEIN_KINASE_DOM"/>
    <property type="match status" value="1"/>
</dbReference>
<dbReference type="Gene3D" id="1.10.510.10">
    <property type="entry name" value="Transferase(Phosphotransferase) domain 1"/>
    <property type="match status" value="1"/>
</dbReference>
<evidence type="ECO:0000313" key="5">
    <source>
        <dbReference type="Proteomes" id="UP000295832"/>
    </source>
</evidence>
<keyword evidence="5" id="KW-1185">Reference proteome</keyword>
<dbReference type="GO" id="GO:0005524">
    <property type="term" value="F:ATP binding"/>
    <property type="evidence" value="ECO:0007669"/>
    <property type="project" value="InterPro"/>
</dbReference>
<dbReference type="Pfam" id="PF03109">
    <property type="entry name" value="ABC1"/>
    <property type="match status" value="1"/>
</dbReference>
<protein>
    <submittedName>
        <fullName evidence="4">2-octaprenylphenol hydroxylase</fullName>
    </submittedName>
</protein>
<feature type="transmembrane region" description="Helical" evidence="2">
    <location>
        <begin position="525"/>
        <end position="551"/>
    </location>
</feature>
<dbReference type="STRING" id="926561.GCA_000379025_00531"/>
<dbReference type="Proteomes" id="UP000295832">
    <property type="component" value="Unassembled WGS sequence"/>
</dbReference>
<dbReference type="InterPro" id="IPR004147">
    <property type="entry name" value="ABC1_dom"/>
</dbReference>
<dbReference type="InterPro" id="IPR000719">
    <property type="entry name" value="Prot_kinase_dom"/>
</dbReference>
<reference evidence="4 5" key="1">
    <citation type="submission" date="2019-03" db="EMBL/GenBank/DDBJ databases">
        <title>Subsurface microbial communities from deep shales in Ohio and West Virginia, USA.</title>
        <authorList>
            <person name="Wrighton K."/>
        </authorList>
    </citation>
    <scope>NUCLEOTIDE SEQUENCE [LARGE SCALE GENOMIC DNA]</scope>
    <source>
        <strain evidence="4 5">MSL 6dP</strain>
    </source>
</reference>
<accession>A0A4R8GQD2</accession>
<feature type="domain" description="Protein kinase" evidence="3">
    <location>
        <begin position="130"/>
        <end position="469"/>
    </location>
</feature>
<dbReference type="SUPFAM" id="SSF56112">
    <property type="entry name" value="Protein kinase-like (PK-like)"/>
    <property type="match status" value="1"/>
</dbReference>
<evidence type="ECO:0000259" key="3">
    <source>
        <dbReference type="PROSITE" id="PS50011"/>
    </source>
</evidence>
<dbReference type="CDD" id="cd05121">
    <property type="entry name" value="ABC1_ADCK3-like"/>
    <property type="match status" value="1"/>
</dbReference>
<feature type="transmembrane region" description="Helical" evidence="2">
    <location>
        <begin position="500"/>
        <end position="519"/>
    </location>
</feature>
<comment type="similarity">
    <text evidence="1">Belongs to the protein kinase superfamily. ADCK protein kinase family.</text>
</comment>
<dbReference type="RefSeq" id="WP_134118451.1">
    <property type="nucleotide sequence ID" value="NZ_SOEG01000034.1"/>
</dbReference>
<sequence>MIFKGINMRYRNIKRYRKIVEVFIKHGFGYLIEVMDLRQFVPLRKRIKALESKKPPQDCRATRVRKVLEELGPTYIKLGQLLSTRPDLIPRNYIDEFEKLQDQVPPMEFKDVVEQINSELEGEYGDYFSELSNTPLASASIGQVHKAILKTGEEVVVKVQRKDIQKTIETDLDIMSNLANLLKNKVFTDNIIDPVEIVDNFSKMIKEELDYCIEARNSKKFQNNFNDEEDVIIPKVIGDLTTKKVFTMEFIKGFKINKSNKKLKNHDIPQIISESFMKQIMIDGFFHGDPHPGNLIITDDYKVALLDFGLVGQLSKEDRERIANLFIYLLRKDIDKFIEQLLDLGMVTKEIDMRSLRRDFYRLVDEYHGVALEEIDLSTIMNRLLDLSFKYKIKLPVEFILLVKSLVTVEGVVAKVDPEFDILTVARPFAKQIIKERLSPKRLAKETTEKLQEITKYLSDLPKEIHNFFSLIQEEDLEIKFNHIGLDPLISKMDIITNRLSISLIISALIIGSSLIMLIDKGPSFLGYPILGVSGFLIAAILGMWLVFSILKSGRF</sequence>
<keyword evidence="2" id="KW-1133">Transmembrane helix</keyword>
<dbReference type="PANTHER" id="PTHR10566">
    <property type="entry name" value="CHAPERONE-ACTIVITY OF BC1 COMPLEX CABC1 -RELATED"/>
    <property type="match status" value="1"/>
</dbReference>
<keyword evidence="2" id="KW-0812">Transmembrane</keyword>
<gene>
    <name evidence="4" type="ORF">C7959_13419</name>
</gene>
<evidence type="ECO:0000313" key="4">
    <source>
        <dbReference type="EMBL" id="TDX48005.1"/>
    </source>
</evidence>
<evidence type="ECO:0000256" key="2">
    <source>
        <dbReference type="SAM" id="Phobius"/>
    </source>
</evidence>
<organism evidence="4 5">
    <name type="scientific">Orenia marismortui</name>
    <dbReference type="NCBI Taxonomy" id="46469"/>
    <lineage>
        <taxon>Bacteria</taxon>
        <taxon>Bacillati</taxon>
        <taxon>Bacillota</taxon>
        <taxon>Clostridia</taxon>
        <taxon>Halanaerobiales</taxon>
        <taxon>Halobacteroidaceae</taxon>
        <taxon>Orenia</taxon>
    </lineage>
</organism>
<dbReference type="EMBL" id="SOEG01000034">
    <property type="protein sequence ID" value="TDX48005.1"/>
    <property type="molecule type" value="Genomic_DNA"/>
</dbReference>
<dbReference type="AlphaFoldDB" id="A0A4R8GQD2"/>